<evidence type="ECO:0000256" key="1">
    <source>
        <dbReference type="ARBA" id="ARBA00022630"/>
    </source>
</evidence>
<comment type="caution">
    <text evidence="6">Lacks conserved residue(s) required for the propagation of feature annotation.</text>
</comment>
<evidence type="ECO:0000259" key="7">
    <source>
        <dbReference type="Pfam" id="PF07992"/>
    </source>
</evidence>
<feature type="binding site" evidence="6">
    <location>
        <position position="38"/>
    </location>
    <ligand>
        <name>FAD</name>
        <dbReference type="ChEBI" id="CHEBI:57692"/>
    </ligand>
</feature>
<keyword evidence="2 6" id="KW-0274">FAD</keyword>
<dbReference type="PANTHER" id="PTHR48105">
    <property type="entry name" value="THIOREDOXIN REDUCTASE 1-RELATED-RELATED"/>
    <property type="match status" value="1"/>
</dbReference>
<feature type="binding site" evidence="6">
    <location>
        <position position="284"/>
    </location>
    <ligand>
        <name>FAD</name>
        <dbReference type="ChEBI" id="CHEBI:57692"/>
    </ligand>
</feature>
<comment type="catalytic activity">
    <reaction evidence="6">
        <text>2 reduced [2Fe-2S]-[ferredoxin] + NADP(+) + H(+) = 2 oxidized [2Fe-2S]-[ferredoxin] + NADPH</text>
        <dbReference type="Rhea" id="RHEA:20125"/>
        <dbReference type="Rhea" id="RHEA-COMP:10000"/>
        <dbReference type="Rhea" id="RHEA-COMP:10001"/>
        <dbReference type="ChEBI" id="CHEBI:15378"/>
        <dbReference type="ChEBI" id="CHEBI:33737"/>
        <dbReference type="ChEBI" id="CHEBI:33738"/>
        <dbReference type="ChEBI" id="CHEBI:57783"/>
        <dbReference type="ChEBI" id="CHEBI:58349"/>
        <dbReference type="EC" id="1.18.1.2"/>
    </reaction>
</comment>
<keyword evidence="3 6" id="KW-0521">NADP</keyword>
<reference evidence="8 9" key="1">
    <citation type="journal article" date="2016" name="Genome Announc.">
        <title>Complete Genome and Plasmid Sequences for Rhodococcus fascians D188 and Draft Sequences for Rhodococcus Isolates PBTS 1 and PBTS 2.</title>
        <authorList>
            <person name="Stamler R.A."/>
            <person name="Vereecke D."/>
            <person name="Zhang Y."/>
            <person name="Schilkey F."/>
            <person name="Devitt N."/>
            <person name="Randall J.J."/>
        </authorList>
    </citation>
    <scope>NUCLEOTIDE SEQUENCE [LARGE SCALE GENOMIC DNA]</scope>
    <source>
        <strain evidence="8 9">PBTS2</strain>
    </source>
</reference>
<dbReference type="PRINTS" id="PR00368">
    <property type="entry name" value="FADPNR"/>
</dbReference>
<comment type="subunit">
    <text evidence="6">Homodimer.</text>
</comment>
<feature type="binding site" evidence="6">
    <location>
        <position position="51"/>
    </location>
    <ligand>
        <name>FAD</name>
        <dbReference type="ChEBI" id="CHEBI:57692"/>
    </ligand>
</feature>
<evidence type="ECO:0000313" key="9">
    <source>
        <dbReference type="Proteomes" id="UP000076038"/>
    </source>
</evidence>
<dbReference type="InterPro" id="IPR050097">
    <property type="entry name" value="Ferredoxin-NADP_redctase_2"/>
</dbReference>
<dbReference type="AlphaFoldDB" id="A0A143QMY2"/>
<keyword evidence="1 6" id="KW-0285">Flavoprotein</keyword>
<gene>
    <name evidence="8" type="primary">yumC_2</name>
    <name evidence="8" type="ORF">A3Q41_03109</name>
</gene>
<dbReference type="RefSeq" id="WP_063216627.1">
    <property type="nucleotide sequence ID" value="NZ_CP015220.1"/>
</dbReference>
<evidence type="ECO:0000256" key="2">
    <source>
        <dbReference type="ARBA" id="ARBA00022827"/>
    </source>
</evidence>
<proteinExistence type="inferred from homology"/>
<feature type="binding site" evidence="6">
    <location>
        <position position="325"/>
    </location>
    <ligand>
        <name>FAD</name>
        <dbReference type="ChEBI" id="CHEBI:57692"/>
    </ligand>
</feature>
<evidence type="ECO:0000256" key="4">
    <source>
        <dbReference type="ARBA" id="ARBA00023002"/>
    </source>
</evidence>
<organism evidence="8 9">
    <name type="scientific">Rhodococcoides fascians</name>
    <name type="common">Rhodococcus fascians</name>
    <dbReference type="NCBI Taxonomy" id="1828"/>
    <lineage>
        <taxon>Bacteria</taxon>
        <taxon>Bacillati</taxon>
        <taxon>Actinomycetota</taxon>
        <taxon>Actinomycetes</taxon>
        <taxon>Mycobacteriales</taxon>
        <taxon>Nocardiaceae</taxon>
        <taxon>Rhodococcoides</taxon>
    </lineage>
</organism>
<dbReference type="InterPro" id="IPR022890">
    <property type="entry name" value="Fd--NADP_Rdtase_type_2"/>
</dbReference>
<dbReference type="PATRIC" id="fig|1653479.3.peg.3145"/>
<sequence>MSAATVSESDLIIVGAGPAGLYGAYYAGFRGMTVTVIDALPHPGGQLAALYPEKKIFDVAGFPAIKAQHLVDALVEQADQAKPTYLMGHVATELEESENFVRVTTDKGETVVGKAVLVAAGIGKFTPRPLPAGAEFHDRGLRYFVPKLDDLAGERVMIVGGGDSAVDWALSLEPIAKSVVLVHRRNDFRAHAHSLGLLERSGVDVLTPFEVEEILGVDSVESVTIVDGTGVDRRQLEISSVVAALGFKAALGPIATWGLDKYQRDIAVGRTMRTSRRRVFAAGDVAGHEDKVKLIAVGFAEAATAVNHIAPLVDGSAAIVPGHSSDSLH</sequence>
<evidence type="ECO:0000256" key="5">
    <source>
        <dbReference type="ARBA" id="ARBA00048132"/>
    </source>
</evidence>
<comment type="catalytic activity">
    <reaction evidence="5">
        <text>[thioredoxin]-dithiol + NADP(+) = [thioredoxin]-disulfide + NADPH + H(+)</text>
        <dbReference type="Rhea" id="RHEA:20345"/>
        <dbReference type="Rhea" id="RHEA-COMP:10698"/>
        <dbReference type="Rhea" id="RHEA-COMP:10700"/>
        <dbReference type="ChEBI" id="CHEBI:15378"/>
        <dbReference type="ChEBI" id="CHEBI:29950"/>
        <dbReference type="ChEBI" id="CHEBI:50058"/>
        <dbReference type="ChEBI" id="CHEBI:57783"/>
        <dbReference type="ChEBI" id="CHEBI:58349"/>
        <dbReference type="EC" id="1.8.1.9"/>
    </reaction>
</comment>
<dbReference type="GO" id="GO:0004791">
    <property type="term" value="F:thioredoxin-disulfide reductase (NADPH) activity"/>
    <property type="evidence" value="ECO:0007669"/>
    <property type="project" value="UniProtKB-EC"/>
</dbReference>
<feature type="binding site" evidence="6">
    <location>
        <position position="125"/>
    </location>
    <ligand>
        <name>FAD</name>
        <dbReference type="ChEBI" id="CHEBI:57692"/>
    </ligand>
</feature>
<dbReference type="InterPro" id="IPR023753">
    <property type="entry name" value="FAD/NAD-binding_dom"/>
</dbReference>
<dbReference type="KEGG" id="rhs:A3Q41_03109"/>
<dbReference type="Pfam" id="PF07992">
    <property type="entry name" value="Pyr_redox_2"/>
    <property type="match status" value="1"/>
</dbReference>
<protein>
    <recommendedName>
        <fullName evidence="6">Ferredoxin--NADP reductase</fullName>
        <shortName evidence="6">FNR</shortName>
        <shortName evidence="6">Fd-NADP(+) reductase</shortName>
        <ecNumber evidence="6">1.18.1.2</ecNumber>
    </recommendedName>
</protein>
<keyword evidence="4 6" id="KW-0560">Oxidoreductase</keyword>
<keyword evidence="9" id="KW-1185">Reference proteome</keyword>
<reference evidence="9" key="2">
    <citation type="submission" date="2016-04" db="EMBL/GenBank/DDBJ databases">
        <title>Complete Genome and Plasmid Sequences for Rhodococcus fascians D188 and Draft Sequences for Rhodococcus spp. Isolates PBTS 1 and PBTS 2.</title>
        <authorList>
            <person name="Stamer R."/>
            <person name="Vereecke D."/>
            <person name="Zhang Y."/>
            <person name="Schilkey F."/>
            <person name="Devitt N."/>
            <person name="Randall J."/>
        </authorList>
    </citation>
    <scope>NUCLEOTIDE SEQUENCE [LARGE SCALE GENOMIC DNA]</scope>
    <source>
        <strain evidence="9">PBTS2</strain>
    </source>
</reference>
<feature type="binding site" evidence="6">
    <location>
        <position position="46"/>
    </location>
    <ligand>
        <name>FAD</name>
        <dbReference type="ChEBI" id="CHEBI:57692"/>
    </ligand>
</feature>
<dbReference type="Proteomes" id="UP000076038">
    <property type="component" value="Chromosome"/>
</dbReference>
<dbReference type="GO" id="GO:0050661">
    <property type="term" value="F:NADP binding"/>
    <property type="evidence" value="ECO:0007669"/>
    <property type="project" value="UniProtKB-UniRule"/>
</dbReference>
<dbReference type="OrthoDB" id="9806179at2"/>
<dbReference type="EC" id="1.18.1.2" evidence="6"/>
<feature type="domain" description="FAD/NAD(P)-binding" evidence="7">
    <location>
        <begin position="10"/>
        <end position="300"/>
    </location>
</feature>
<dbReference type="HAMAP" id="MF_01685">
    <property type="entry name" value="FENR2"/>
    <property type="match status" value="1"/>
</dbReference>
<dbReference type="Gene3D" id="3.50.50.60">
    <property type="entry name" value="FAD/NAD(P)-binding domain"/>
    <property type="match status" value="2"/>
</dbReference>
<comment type="similarity">
    <text evidence="6">Belongs to the ferredoxin--NADP reductase type 2 family.</text>
</comment>
<evidence type="ECO:0000256" key="6">
    <source>
        <dbReference type="HAMAP-Rule" id="MF_01685"/>
    </source>
</evidence>
<dbReference type="EMBL" id="CP015220">
    <property type="protein sequence ID" value="AMY24400.1"/>
    <property type="molecule type" value="Genomic_DNA"/>
</dbReference>
<dbReference type="GO" id="GO:0004324">
    <property type="term" value="F:ferredoxin-NADP+ reductase activity"/>
    <property type="evidence" value="ECO:0007669"/>
    <property type="project" value="UniProtKB-UniRule"/>
</dbReference>
<accession>A0A143QMY2</accession>
<comment type="cofactor">
    <cofactor evidence="6">
        <name>FAD</name>
        <dbReference type="ChEBI" id="CHEBI:57692"/>
    </cofactor>
    <text evidence="6">Binds 1 FAD per subunit.</text>
</comment>
<evidence type="ECO:0000313" key="8">
    <source>
        <dbReference type="EMBL" id="AMY24400.1"/>
    </source>
</evidence>
<dbReference type="SUPFAM" id="SSF51905">
    <property type="entry name" value="FAD/NAD(P)-binding domain"/>
    <property type="match status" value="1"/>
</dbReference>
<dbReference type="InterPro" id="IPR036188">
    <property type="entry name" value="FAD/NAD-bd_sf"/>
</dbReference>
<evidence type="ECO:0000256" key="3">
    <source>
        <dbReference type="ARBA" id="ARBA00022857"/>
    </source>
</evidence>
<name>A0A143QMY2_RHOFA</name>
<dbReference type="PRINTS" id="PR00469">
    <property type="entry name" value="PNDRDTASEII"/>
</dbReference>
<dbReference type="GO" id="GO:0050660">
    <property type="term" value="F:flavin adenine dinucleotide binding"/>
    <property type="evidence" value="ECO:0007669"/>
    <property type="project" value="UniProtKB-UniRule"/>
</dbReference>
<feature type="binding site" evidence="6">
    <location>
        <position position="91"/>
    </location>
    <ligand>
        <name>FAD</name>
        <dbReference type="ChEBI" id="CHEBI:57692"/>
    </ligand>
</feature>